<accession>A0A7G7MT15</accession>
<dbReference type="SMART" id="SM00855">
    <property type="entry name" value="PGAM"/>
    <property type="match status" value="1"/>
</dbReference>
<dbReference type="AlphaFoldDB" id="A0A7G7MT15"/>
<protein>
    <submittedName>
        <fullName evidence="1">Histidine phosphatase family protein</fullName>
    </submittedName>
</protein>
<dbReference type="PANTHER" id="PTHR48100:SF10">
    <property type="entry name" value="2-CARBOXY-D-ARABINITOL-1-PHOSPHATASE-RELATED"/>
    <property type="match status" value="1"/>
</dbReference>
<dbReference type="PANTHER" id="PTHR48100">
    <property type="entry name" value="BROAD-SPECIFICITY PHOSPHATASE YOR283W-RELATED"/>
    <property type="match status" value="1"/>
</dbReference>
<reference evidence="1 2" key="1">
    <citation type="submission" date="2020-08" db="EMBL/GenBank/DDBJ databases">
        <authorList>
            <person name="Mo P."/>
        </authorList>
    </citation>
    <scope>NUCLEOTIDE SEQUENCE [LARGE SCALE GENOMIC DNA]</scope>
    <source>
        <strain evidence="1 2">CGMCC 4.1532</strain>
    </source>
</reference>
<dbReference type="SUPFAM" id="SSF53254">
    <property type="entry name" value="Phosphoglycerate mutase-like"/>
    <property type="match status" value="1"/>
</dbReference>
<evidence type="ECO:0000313" key="1">
    <source>
        <dbReference type="EMBL" id="QNG55926.1"/>
    </source>
</evidence>
<dbReference type="Proteomes" id="UP000515728">
    <property type="component" value="Chromosome"/>
</dbReference>
<dbReference type="GO" id="GO:0016791">
    <property type="term" value="F:phosphatase activity"/>
    <property type="evidence" value="ECO:0007669"/>
    <property type="project" value="TreeGrafter"/>
</dbReference>
<gene>
    <name evidence="1" type="ORF">H6H00_28950</name>
</gene>
<dbReference type="Gene3D" id="3.40.50.1240">
    <property type="entry name" value="Phosphoglycerate mutase-like"/>
    <property type="match status" value="1"/>
</dbReference>
<dbReference type="InterPro" id="IPR013078">
    <property type="entry name" value="His_Pase_superF_clade-1"/>
</dbReference>
<evidence type="ECO:0000313" key="2">
    <source>
        <dbReference type="Proteomes" id="UP000515728"/>
    </source>
</evidence>
<dbReference type="KEGG" id="ppel:H6H00_28950"/>
<dbReference type="CDD" id="cd07067">
    <property type="entry name" value="HP_PGM_like"/>
    <property type="match status" value="1"/>
</dbReference>
<dbReference type="EMBL" id="CP060131">
    <property type="protein sequence ID" value="QNG55926.1"/>
    <property type="molecule type" value="Genomic_DNA"/>
</dbReference>
<dbReference type="InterPro" id="IPR029033">
    <property type="entry name" value="His_PPase_superfam"/>
</dbReference>
<dbReference type="InterPro" id="IPR050275">
    <property type="entry name" value="PGM_Phosphatase"/>
</dbReference>
<proteinExistence type="predicted"/>
<name>A0A7G7MT15_9PSEU</name>
<dbReference type="Pfam" id="PF00300">
    <property type="entry name" value="His_Phos_1"/>
    <property type="match status" value="1"/>
</dbReference>
<organism evidence="1 2">
    <name type="scientific">Pseudonocardia petroleophila</name>
    <dbReference type="NCBI Taxonomy" id="37331"/>
    <lineage>
        <taxon>Bacteria</taxon>
        <taxon>Bacillati</taxon>
        <taxon>Actinomycetota</taxon>
        <taxon>Actinomycetes</taxon>
        <taxon>Pseudonocardiales</taxon>
        <taxon>Pseudonocardiaceae</taxon>
        <taxon>Pseudonocardia</taxon>
    </lineage>
</organism>
<sequence>MRDKLTLVSHSSTSATNAAAFASDEPLDPRGAQWAADAVGRLPHATRVLSSPAVSCRQTAQALGLTAAVVEPALVDWDLGRWRGCTLDEVAADEPEAVEAWLADATAAPHGGETLVELSSRVDRWLESASGDEHTVAVTHSAVIRAVVLAVLDAPLSAFWRIDIAPLTATVIGGRPGRWRLIATASHLRVRR</sequence>
<keyword evidence="2" id="KW-1185">Reference proteome</keyword>